<keyword evidence="7" id="KW-0256">Endoplasmic reticulum</keyword>
<evidence type="ECO:0000259" key="8">
    <source>
        <dbReference type="Pfam" id="PF04101"/>
    </source>
</evidence>
<dbReference type="Pfam" id="PF04101">
    <property type="entry name" value="Glyco_tran_28_C"/>
    <property type="match status" value="1"/>
</dbReference>
<evidence type="ECO:0000256" key="6">
    <source>
        <dbReference type="ARBA" id="ARBA00048184"/>
    </source>
</evidence>
<evidence type="ECO:0000256" key="5">
    <source>
        <dbReference type="ARBA" id="ARBA00032061"/>
    </source>
</evidence>
<gene>
    <name evidence="7" type="primary">ALG13</name>
    <name evidence="9" type="ORF">DFH07DRAFT_868528</name>
</gene>
<dbReference type="PANTHER" id="PTHR47043:SF1">
    <property type="entry name" value="UDP-N-ACETYLGLUCOSAMINE TRANSFERASE SUBUNIT ALG13"/>
    <property type="match status" value="1"/>
</dbReference>
<dbReference type="AlphaFoldDB" id="A0AAD7J1G7"/>
<dbReference type="GO" id="GO:0043541">
    <property type="term" value="C:UDP-N-acetylglucosamine transferase complex"/>
    <property type="evidence" value="ECO:0007669"/>
    <property type="project" value="TreeGrafter"/>
</dbReference>
<dbReference type="GO" id="GO:0004577">
    <property type="term" value="F:N-acetylglucosaminyldiphosphodolichol N-acetylglucosaminyltransferase activity"/>
    <property type="evidence" value="ECO:0007669"/>
    <property type="project" value="UniProtKB-EC"/>
</dbReference>
<protein>
    <recommendedName>
        <fullName evidence="3 7">UDP-N-acetylglucosamine transferase subunit ALG13</fullName>
        <ecNumber evidence="2 7">2.4.1.141</ecNumber>
    </recommendedName>
    <alternativeName>
        <fullName evidence="5 7">Asparagine-linked glycosylation protein 13</fullName>
    </alternativeName>
</protein>
<dbReference type="InterPro" id="IPR052474">
    <property type="entry name" value="UDP-GlcNAc_transferase"/>
</dbReference>
<evidence type="ECO:0000256" key="7">
    <source>
        <dbReference type="RuleBase" id="RU362128"/>
    </source>
</evidence>
<evidence type="ECO:0000313" key="10">
    <source>
        <dbReference type="Proteomes" id="UP001215280"/>
    </source>
</evidence>
<dbReference type="GO" id="GO:0006488">
    <property type="term" value="P:dolichol-linked oligosaccharide biosynthetic process"/>
    <property type="evidence" value="ECO:0007669"/>
    <property type="project" value="TreeGrafter"/>
</dbReference>
<reference evidence="9" key="1">
    <citation type="submission" date="2023-03" db="EMBL/GenBank/DDBJ databases">
        <title>Massive genome expansion in bonnet fungi (Mycena s.s.) driven by repeated elements and novel gene families across ecological guilds.</title>
        <authorList>
            <consortium name="Lawrence Berkeley National Laboratory"/>
            <person name="Harder C.B."/>
            <person name="Miyauchi S."/>
            <person name="Viragh M."/>
            <person name="Kuo A."/>
            <person name="Thoen E."/>
            <person name="Andreopoulos B."/>
            <person name="Lu D."/>
            <person name="Skrede I."/>
            <person name="Drula E."/>
            <person name="Henrissat B."/>
            <person name="Morin E."/>
            <person name="Kohler A."/>
            <person name="Barry K."/>
            <person name="LaButti K."/>
            <person name="Morin E."/>
            <person name="Salamov A."/>
            <person name="Lipzen A."/>
            <person name="Mereny Z."/>
            <person name="Hegedus B."/>
            <person name="Baldrian P."/>
            <person name="Stursova M."/>
            <person name="Weitz H."/>
            <person name="Taylor A."/>
            <person name="Grigoriev I.V."/>
            <person name="Nagy L.G."/>
            <person name="Martin F."/>
            <person name="Kauserud H."/>
        </authorList>
    </citation>
    <scope>NUCLEOTIDE SEQUENCE</scope>
    <source>
        <strain evidence="9">CBHHK188m</strain>
    </source>
</reference>
<evidence type="ECO:0000256" key="2">
    <source>
        <dbReference type="ARBA" id="ARBA00012614"/>
    </source>
</evidence>
<dbReference type="SUPFAM" id="SSF53756">
    <property type="entry name" value="UDP-Glycosyltransferase/glycogen phosphorylase"/>
    <property type="match status" value="1"/>
</dbReference>
<dbReference type="EC" id="2.4.1.141" evidence="2 7"/>
<accession>A0AAD7J1G7</accession>
<name>A0AAD7J1G7_9AGAR</name>
<dbReference type="EMBL" id="JARJLG010000065">
    <property type="protein sequence ID" value="KAJ7755038.1"/>
    <property type="molecule type" value="Genomic_DNA"/>
</dbReference>
<proteinExistence type="inferred from homology"/>
<evidence type="ECO:0000256" key="4">
    <source>
        <dbReference type="ARBA" id="ARBA00024804"/>
    </source>
</evidence>
<keyword evidence="7 9" id="KW-0808">Transferase</keyword>
<feature type="domain" description="Glycosyl transferase family 28 C-terminal" evidence="8">
    <location>
        <begin position="3"/>
        <end position="142"/>
    </location>
</feature>
<keyword evidence="7" id="KW-0328">Glycosyltransferase</keyword>
<dbReference type="Gene3D" id="3.40.50.2000">
    <property type="entry name" value="Glycogen Phosphorylase B"/>
    <property type="match status" value="1"/>
</dbReference>
<comment type="function">
    <text evidence="4 7">Involved in protein N-glycosylation. Essential for the second step of the dolichol-linked oligosaccharide pathway.</text>
</comment>
<comment type="caution">
    <text evidence="9">The sequence shown here is derived from an EMBL/GenBank/DDBJ whole genome shotgun (WGS) entry which is preliminary data.</text>
</comment>
<organism evidence="9 10">
    <name type="scientific">Mycena maculata</name>
    <dbReference type="NCBI Taxonomy" id="230809"/>
    <lineage>
        <taxon>Eukaryota</taxon>
        <taxon>Fungi</taxon>
        <taxon>Dikarya</taxon>
        <taxon>Basidiomycota</taxon>
        <taxon>Agaricomycotina</taxon>
        <taxon>Agaricomycetes</taxon>
        <taxon>Agaricomycetidae</taxon>
        <taxon>Agaricales</taxon>
        <taxon>Marasmiineae</taxon>
        <taxon>Mycenaceae</taxon>
        <taxon>Mycena</taxon>
    </lineage>
</organism>
<sequence length="168" mass="17780">MLAFVTVGTFGFDALIQTVLSPPVLNALQTHGYSHLVVQCGTSFDLAARATEHTAVPGLAVELFAKKPSLAADFQRADLVIGHAGAGTILDVLRLAKPLIVVPNETLLHNHQAELASALAASGHLRTSSIAELAETISTFDPGALMRFEPFDGSRFRALVDSEMGFSL</sequence>
<keyword evidence="10" id="KW-1185">Reference proteome</keyword>
<comment type="subcellular location">
    <subcellularLocation>
        <location evidence="7">Endoplasmic reticulum</location>
    </subcellularLocation>
</comment>
<dbReference type="InterPro" id="IPR007235">
    <property type="entry name" value="Glyco_trans_28_C"/>
</dbReference>
<evidence type="ECO:0000256" key="3">
    <source>
        <dbReference type="ARBA" id="ARBA00017468"/>
    </source>
</evidence>
<evidence type="ECO:0000256" key="1">
    <source>
        <dbReference type="ARBA" id="ARBA00011198"/>
    </source>
</evidence>
<evidence type="ECO:0000313" key="9">
    <source>
        <dbReference type="EMBL" id="KAJ7755038.1"/>
    </source>
</evidence>
<dbReference type="PANTHER" id="PTHR47043">
    <property type="entry name" value="UDP-N-ACETYLGLUCOSAMINE TRANSFERASE SUBUNIT ALG13"/>
    <property type="match status" value="1"/>
</dbReference>
<comment type="catalytic activity">
    <reaction evidence="6">
        <text>an N-acetyl-alpha-D-glucosaminyl-diphospho-di-trans,poly-cis-dolichol + UDP-N-acetyl-alpha-D-glucosamine = an N,N'-diacetylchitobiosyl-diphospho-di-trans,poly-cis-dolichol + UDP + H(+)</text>
        <dbReference type="Rhea" id="RHEA:23380"/>
        <dbReference type="Rhea" id="RHEA-COMP:19507"/>
        <dbReference type="Rhea" id="RHEA-COMP:19510"/>
        <dbReference type="ChEBI" id="CHEBI:15378"/>
        <dbReference type="ChEBI" id="CHEBI:57269"/>
        <dbReference type="ChEBI" id="CHEBI:57705"/>
        <dbReference type="ChEBI" id="CHEBI:58223"/>
        <dbReference type="ChEBI" id="CHEBI:58427"/>
        <dbReference type="EC" id="2.4.1.141"/>
    </reaction>
</comment>
<comment type="similarity">
    <text evidence="7">Belongs to the glycosyltransferase 28 family.</text>
</comment>
<dbReference type="Proteomes" id="UP001215280">
    <property type="component" value="Unassembled WGS sequence"/>
</dbReference>
<comment type="subunit">
    <text evidence="1 7">Heterodimer with ALG14 to form a functional enzyme.</text>
</comment>